<sequence>MTAFFAWIFDMTIVRIPDFLDLPEPYWRHWERAIFLGVLLLTGLAWEPGQCVENQSARETIHPSPSPSKAKVLSVPRKPADISPPPSFIFLRDLPSKRIPKAEPSPASPKAAASPTPSITSNTHYPQQKSPPSALENPHSSARSYPNPKIALFSLPLLALAWLGWRWRRRRITRRPENAAPDEFLARLYSVAPSDDVLTDSDTHAEPRRLRQEQAPSPRHPDTQVMTIEGASRTERLLAPVDWEIPRIPEIARLMERLHGVDYLTAIGALTARYLREEAEFPTRHQDLRPDGPWICLLGIVTTYSRLHRRWIPILEQKSFSIEDIQSRASMITPMIPRDPKFVQALENMLWKFGLAARESGSDAEKKSLSIADREHDQPDPAGNQSHGEMVAFLSRRTLVEGWGSPRTNHLPIETSGNPVQGRVSPSSQSMARHQPTEEVGIPRKKDIAPSPNDIIPRSTGIPAPDLHLYYRHISKKNLLAKQKERFLSGSPMAKKIQDLHGIGDRENLAPFTRFRDTLQDGSAGPEMMVLPAGEFMMGSEDEPERRFDEGPRHQVRFDASFALGITQITFDDYDRFARATGRRLPNDWNWGRGRRPVIDVSWWDATAYAEWLREETGEKYRLPSEAEWEYGARAGTTTPFSSGKCINTSQANYDGNHGYANCEAKAGAYQGNTVPAGSLPANPWGLHEMHGNVWEWTADCWHGSYRGAPNHGGAWDEEDDGNCSLRVVRGGSWNGRPRNLRSAFRDRRSAEEANYFIGFRLVRHNI</sequence>
<feature type="compositionally biased region" description="Polar residues" evidence="1">
    <location>
        <begin position="122"/>
        <end position="131"/>
    </location>
</feature>
<dbReference type="AlphaFoldDB" id="A0A450WEQ7"/>
<dbReference type="InterPro" id="IPR005532">
    <property type="entry name" value="SUMF_dom"/>
</dbReference>
<dbReference type="InterPro" id="IPR042095">
    <property type="entry name" value="SUMF_sf"/>
</dbReference>
<feature type="compositionally biased region" description="Low complexity" evidence="1">
    <location>
        <begin position="102"/>
        <end position="121"/>
    </location>
</feature>
<gene>
    <name evidence="3" type="ORF">BECKLPF1236B_GA0070989_10788</name>
</gene>
<dbReference type="Pfam" id="PF03781">
    <property type="entry name" value="FGE-sulfatase"/>
    <property type="match status" value="1"/>
</dbReference>
<name>A0A450WEQ7_9GAMM</name>
<feature type="domain" description="Sulfatase-modifying factor enzyme-like" evidence="2">
    <location>
        <begin position="526"/>
        <end position="764"/>
    </location>
</feature>
<evidence type="ECO:0000256" key="1">
    <source>
        <dbReference type="SAM" id="MobiDB-lite"/>
    </source>
</evidence>
<feature type="region of interest" description="Disordered" evidence="1">
    <location>
        <begin position="364"/>
        <end position="387"/>
    </location>
</feature>
<feature type="compositionally biased region" description="Basic and acidic residues" evidence="1">
    <location>
        <begin position="364"/>
        <end position="379"/>
    </location>
</feature>
<dbReference type="PANTHER" id="PTHR23150">
    <property type="entry name" value="SULFATASE MODIFYING FACTOR 1, 2"/>
    <property type="match status" value="1"/>
</dbReference>
<dbReference type="SUPFAM" id="SSF56436">
    <property type="entry name" value="C-type lectin-like"/>
    <property type="match status" value="1"/>
</dbReference>
<dbReference type="Gene3D" id="3.90.1580.10">
    <property type="entry name" value="paralog of FGE (formylglycine-generating enzyme)"/>
    <property type="match status" value="1"/>
</dbReference>
<feature type="region of interest" description="Disordered" evidence="1">
    <location>
        <begin position="196"/>
        <end position="223"/>
    </location>
</feature>
<dbReference type="InterPro" id="IPR016187">
    <property type="entry name" value="CTDL_fold"/>
</dbReference>
<feature type="compositionally biased region" description="Polar residues" evidence="1">
    <location>
        <begin position="415"/>
        <end position="432"/>
    </location>
</feature>
<organism evidence="3">
    <name type="scientific">Candidatus Kentrum sp. LPFa</name>
    <dbReference type="NCBI Taxonomy" id="2126335"/>
    <lineage>
        <taxon>Bacteria</taxon>
        <taxon>Pseudomonadati</taxon>
        <taxon>Pseudomonadota</taxon>
        <taxon>Gammaproteobacteria</taxon>
        <taxon>Candidatus Kentrum</taxon>
    </lineage>
</organism>
<feature type="region of interest" description="Disordered" evidence="1">
    <location>
        <begin position="100"/>
        <end position="142"/>
    </location>
</feature>
<evidence type="ECO:0000313" key="3">
    <source>
        <dbReference type="EMBL" id="VFK15468.1"/>
    </source>
</evidence>
<feature type="region of interest" description="Disordered" evidence="1">
    <location>
        <begin position="56"/>
        <end position="79"/>
    </location>
</feature>
<feature type="compositionally biased region" description="Basic and acidic residues" evidence="1">
    <location>
        <begin position="201"/>
        <end position="212"/>
    </location>
</feature>
<dbReference type="InterPro" id="IPR051043">
    <property type="entry name" value="Sulfatase_Mod_Factor_Kinase"/>
</dbReference>
<dbReference type="PANTHER" id="PTHR23150:SF35">
    <property type="entry name" value="BLL6746 PROTEIN"/>
    <property type="match status" value="1"/>
</dbReference>
<protein>
    <submittedName>
        <fullName evidence="3">Formylglycine-generating enzyme, required for sulfatase activity, contains SUMF1/FGE domain</fullName>
    </submittedName>
</protein>
<accession>A0A450WEQ7</accession>
<feature type="compositionally biased region" description="Basic and acidic residues" evidence="1">
    <location>
        <begin position="435"/>
        <end position="448"/>
    </location>
</feature>
<dbReference type="GO" id="GO:0120147">
    <property type="term" value="F:formylglycine-generating oxidase activity"/>
    <property type="evidence" value="ECO:0007669"/>
    <property type="project" value="TreeGrafter"/>
</dbReference>
<reference evidence="3" key="1">
    <citation type="submission" date="2019-02" db="EMBL/GenBank/DDBJ databases">
        <authorList>
            <person name="Gruber-Vodicka R. H."/>
            <person name="Seah K. B. B."/>
        </authorList>
    </citation>
    <scope>NUCLEOTIDE SEQUENCE</scope>
    <source>
        <strain evidence="3">BECK_S313</strain>
    </source>
</reference>
<dbReference type="EMBL" id="CAADFK010000078">
    <property type="protein sequence ID" value="VFK15468.1"/>
    <property type="molecule type" value="Genomic_DNA"/>
</dbReference>
<proteinExistence type="predicted"/>
<evidence type="ECO:0000259" key="2">
    <source>
        <dbReference type="Pfam" id="PF03781"/>
    </source>
</evidence>
<feature type="region of interest" description="Disordered" evidence="1">
    <location>
        <begin position="409"/>
        <end position="460"/>
    </location>
</feature>